<proteinExistence type="inferred from homology"/>
<sequence>MTCQARSSYLADEVLWGHRFTPLLSLEEGFYEVDYGGFHHTVPVPTPACSARQLAAAAARRDAHLYWSIPSRLDQPLEEAEAAVGGDPETPQESNGTLASPEAR</sequence>
<accession>A0A7L3SD50</accession>
<keyword evidence="4 12" id="KW-0812">Transmembrane</keyword>
<organism evidence="15 16">
    <name type="scientific">Cepphus grylle</name>
    <name type="common">Black guillemot</name>
    <name type="synonym">Alca grylle</name>
    <dbReference type="NCBI Taxonomy" id="28697"/>
    <lineage>
        <taxon>Eukaryota</taxon>
        <taxon>Metazoa</taxon>
        <taxon>Chordata</taxon>
        <taxon>Craniata</taxon>
        <taxon>Vertebrata</taxon>
        <taxon>Euteleostomi</taxon>
        <taxon>Archelosauria</taxon>
        <taxon>Archosauria</taxon>
        <taxon>Dinosauria</taxon>
        <taxon>Saurischia</taxon>
        <taxon>Theropoda</taxon>
        <taxon>Coelurosauria</taxon>
        <taxon>Aves</taxon>
        <taxon>Neognathae</taxon>
        <taxon>Neoaves</taxon>
        <taxon>Charadriiformes</taxon>
        <taxon>Alcidae</taxon>
        <taxon>Cepphus</taxon>
    </lineage>
</organism>
<dbReference type="Pfam" id="PF17655">
    <property type="entry name" value="IRK_C"/>
    <property type="match status" value="1"/>
</dbReference>
<evidence type="ECO:0000256" key="2">
    <source>
        <dbReference type="ARBA" id="ARBA00022448"/>
    </source>
</evidence>
<evidence type="ECO:0000256" key="11">
    <source>
        <dbReference type="ARBA" id="ARBA00034430"/>
    </source>
</evidence>
<keyword evidence="5 12" id="KW-0851">Voltage-gated channel</keyword>
<evidence type="ECO:0000256" key="6">
    <source>
        <dbReference type="ARBA" id="ARBA00022958"/>
    </source>
</evidence>
<dbReference type="InterPro" id="IPR041647">
    <property type="entry name" value="IRK_C"/>
</dbReference>
<dbReference type="GO" id="GO:0005242">
    <property type="term" value="F:inward rectifier potassium channel activity"/>
    <property type="evidence" value="ECO:0007669"/>
    <property type="project" value="InterPro"/>
</dbReference>
<dbReference type="GO" id="GO:1990573">
    <property type="term" value="P:potassium ion import across plasma membrane"/>
    <property type="evidence" value="ECO:0007669"/>
    <property type="project" value="TreeGrafter"/>
</dbReference>
<comment type="similarity">
    <text evidence="12">Belongs to the inward rectifier-type potassium channel (TC 1.A.2.1) family.</text>
</comment>
<feature type="non-terminal residue" evidence="15">
    <location>
        <position position="1"/>
    </location>
</feature>
<keyword evidence="6 12" id="KW-0630">Potassium</keyword>
<reference evidence="15 16" key="1">
    <citation type="submission" date="2019-09" db="EMBL/GenBank/DDBJ databases">
        <title>Bird 10,000 Genomes (B10K) Project - Family phase.</title>
        <authorList>
            <person name="Zhang G."/>
        </authorList>
    </citation>
    <scope>NUCLEOTIDE SEQUENCE [LARGE SCALE GENOMIC DNA]</scope>
    <source>
        <strain evidence="15">OUT-0020</strain>
        <tissue evidence="15">Liver</tissue>
    </source>
</reference>
<evidence type="ECO:0000256" key="8">
    <source>
        <dbReference type="ARBA" id="ARBA00023065"/>
    </source>
</evidence>
<keyword evidence="7" id="KW-1133">Transmembrane helix</keyword>
<evidence type="ECO:0000256" key="12">
    <source>
        <dbReference type="RuleBase" id="RU003822"/>
    </source>
</evidence>
<dbReference type="InterPro" id="IPR014756">
    <property type="entry name" value="Ig_E-set"/>
</dbReference>
<feature type="non-terminal residue" evidence="15">
    <location>
        <position position="104"/>
    </location>
</feature>
<keyword evidence="9" id="KW-0472">Membrane</keyword>
<dbReference type="PANTHER" id="PTHR11767">
    <property type="entry name" value="INWARD RECTIFIER POTASSIUM CHANNEL"/>
    <property type="match status" value="1"/>
</dbReference>
<keyword evidence="8 12" id="KW-0406">Ion transport</keyword>
<evidence type="ECO:0000256" key="7">
    <source>
        <dbReference type="ARBA" id="ARBA00022989"/>
    </source>
</evidence>
<evidence type="ECO:0000256" key="9">
    <source>
        <dbReference type="ARBA" id="ARBA00023136"/>
    </source>
</evidence>
<dbReference type="GO" id="GO:0034702">
    <property type="term" value="C:monoatomic ion channel complex"/>
    <property type="evidence" value="ECO:0007669"/>
    <property type="project" value="UniProtKB-KW"/>
</dbReference>
<evidence type="ECO:0000259" key="14">
    <source>
        <dbReference type="Pfam" id="PF17655"/>
    </source>
</evidence>
<dbReference type="AlphaFoldDB" id="A0A7L3SD50"/>
<name>A0A7L3SD50_CEPGR</name>
<feature type="region of interest" description="Disordered" evidence="13">
    <location>
        <begin position="77"/>
        <end position="104"/>
    </location>
</feature>
<dbReference type="PANTHER" id="PTHR11767:SF17">
    <property type="entry name" value="G PROTEIN-ACTIVATED INWARD RECTIFIER POTASSIUM CHANNEL 3"/>
    <property type="match status" value="1"/>
</dbReference>
<keyword evidence="16" id="KW-1185">Reference proteome</keyword>
<comment type="catalytic activity">
    <reaction evidence="11">
        <text>K(+)(in) = K(+)(out)</text>
        <dbReference type="Rhea" id="RHEA:29463"/>
        <dbReference type="ChEBI" id="CHEBI:29103"/>
    </reaction>
</comment>
<evidence type="ECO:0000256" key="1">
    <source>
        <dbReference type="ARBA" id="ARBA00004141"/>
    </source>
</evidence>
<evidence type="ECO:0000256" key="10">
    <source>
        <dbReference type="ARBA" id="ARBA00023303"/>
    </source>
</evidence>
<feature type="domain" description="Inward rectifier potassium channel C-terminal" evidence="14">
    <location>
        <begin position="1"/>
        <end position="56"/>
    </location>
</feature>
<protein>
    <submittedName>
        <fullName evidence="15">KCNJ9 protein</fullName>
    </submittedName>
</protein>
<comment type="subcellular location">
    <subcellularLocation>
        <location evidence="1 12">Membrane</location>
        <topology evidence="1 12">Multi-pass membrane protein</topology>
    </subcellularLocation>
</comment>
<evidence type="ECO:0000313" key="15">
    <source>
        <dbReference type="EMBL" id="NXV25100.1"/>
    </source>
</evidence>
<dbReference type="SUPFAM" id="SSF81296">
    <property type="entry name" value="E set domains"/>
    <property type="match status" value="1"/>
</dbReference>
<dbReference type="PRINTS" id="PR01320">
    <property type="entry name" value="KIRCHANNEL"/>
</dbReference>
<dbReference type="Gene3D" id="2.60.40.1400">
    <property type="entry name" value="G protein-activated inward rectifier potassium channel 1"/>
    <property type="match status" value="1"/>
</dbReference>
<keyword evidence="10 12" id="KW-0407">Ion channel</keyword>
<dbReference type="GO" id="GO:0005886">
    <property type="term" value="C:plasma membrane"/>
    <property type="evidence" value="ECO:0007669"/>
    <property type="project" value="TreeGrafter"/>
</dbReference>
<evidence type="ECO:0000313" key="16">
    <source>
        <dbReference type="Proteomes" id="UP000578766"/>
    </source>
</evidence>
<dbReference type="EMBL" id="VZUD01010702">
    <property type="protein sequence ID" value="NXV25100.1"/>
    <property type="molecule type" value="Genomic_DNA"/>
</dbReference>
<evidence type="ECO:0000256" key="13">
    <source>
        <dbReference type="SAM" id="MobiDB-lite"/>
    </source>
</evidence>
<keyword evidence="2 12" id="KW-0813">Transport</keyword>
<dbReference type="InterPro" id="IPR013518">
    <property type="entry name" value="K_chnl_inward-rec_Kir_cyto"/>
</dbReference>
<dbReference type="GO" id="GO:0034765">
    <property type="term" value="P:regulation of monoatomic ion transmembrane transport"/>
    <property type="evidence" value="ECO:0007669"/>
    <property type="project" value="TreeGrafter"/>
</dbReference>
<keyword evidence="3 12" id="KW-0633">Potassium transport</keyword>
<evidence type="ECO:0000256" key="3">
    <source>
        <dbReference type="ARBA" id="ARBA00022538"/>
    </source>
</evidence>
<dbReference type="InterPro" id="IPR016449">
    <property type="entry name" value="K_chnl_inward-rec_Kir"/>
</dbReference>
<gene>
    <name evidence="15" type="primary">Kcnj9_0</name>
    <name evidence="15" type="ORF">CEPGRY_R15893</name>
</gene>
<comment type="caution">
    <text evidence="15">The sequence shown here is derived from an EMBL/GenBank/DDBJ whole genome shotgun (WGS) entry which is preliminary data.</text>
</comment>
<evidence type="ECO:0000256" key="4">
    <source>
        <dbReference type="ARBA" id="ARBA00022692"/>
    </source>
</evidence>
<evidence type="ECO:0000256" key="5">
    <source>
        <dbReference type="ARBA" id="ARBA00022882"/>
    </source>
</evidence>
<dbReference type="Proteomes" id="UP000578766">
    <property type="component" value="Unassembled WGS sequence"/>
</dbReference>